<reference evidence="7" key="1">
    <citation type="submission" date="2019-02" db="EMBL/GenBank/DDBJ databases">
        <authorList>
            <person name="Li S.-H."/>
        </authorList>
    </citation>
    <scope>NUCLEOTIDE SEQUENCE</scope>
    <source>
        <strain evidence="7">IMCC11814</strain>
    </source>
</reference>
<dbReference type="EMBL" id="SHNO01000001">
    <property type="protein sequence ID" value="MCX2977416.1"/>
    <property type="molecule type" value="Genomic_DNA"/>
</dbReference>
<dbReference type="InterPro" id="IPR003819">
    <property type="entry name" value="TauD/TfdA-like"/>
</dbReference>
<name>A0ABT3T6G9_9GAMM</name>
<gene>
    <name evidence="7" type="ORF">EYC82_08620</name>
</gene>
<comment type="similarity">
    <text evidence="1">Belongs to the TfdA dioxygenase family.</text>
</comment>
<dbReference type="SUPFAM" id="SSF51197">
    <property type="entry name" value="Clavaminate synthase-like"/>
    <property type="match status" value="1"/>
</dbReference>
<evidence type="ECO:0000256" key="1">
    <source>
        <dbReference type="ARBA" id="ARBA00005896"/>
    </source>
</evidence>
<evidence type="ECO:0000256" key="5">
    <source>
        <dbReference type="ARBA" id="ARBA00023004"/>
    </source>
</evidence>
<keyword evidence="8" id="KW-1185">Reference proteome</keyword>
<protein>
    <submittedName>
        <fullName evidence="7">TauD/TfdA family dioxygenase</fullName>
    </submittedName>
</protein>
<dbReference type="Proteomes" id="UP001143304">
    <property type="component" value="Unassembled WGS sequence"/>
</dbReference>
<keyword evidence="2" id="KW-0479">Metal-binding</keyword>
<feature type="domain" description="TauD/TfdA-like" evidence="6">
    <location>
        <begin position="3"/>
        <end position="267"/>
    </location>
</feature>
<evidence type="ECO:0000313" key="7">
    <source>
        <dbReference type="EMBL" id="MCX2977416.1"/>
    </source>
</evidence>
<dbReference type="PANTHER" id="PTHR30468">
    <property type="entry name" value="ALPHA-KETOGLUTARATE-DEPENDENT SULFONATE DIOXYGENASE"/>
    <property type="match status" value="1"/>
</dbReference>
<dbReference type="PANTHER" id="PTHR30468:SF1">
    <property type="entry name" value="ALPHA-KETOGLUTARATE-DEPENDENT SULFONATE DIOXYGENASE"/>
    <property type="match status" value="1"/>
</dbReference>
<keyword evidence="5" id="KW-0408">Iron</keyword>
<keyword evidence="4" id="KW-0560">Oxidoreductase</keyword>
<dbReference type="InterPro" id="IPR042098">
    <property type="entry name" value="TauD-like_sf"/>
</dbReference>
<dbReference type="Pfam" id="PF02668">
    <property type="entry name" value="TauD"/>
    <property type="match status" value="1"/>
</dbReference>
<evidence type="ECO:0000259" key="6">
    <source>
        <dbReference type="Pfam" id="PF02668"/>
    </source>
</evidence>
<evidence type="ECO:0000256" key="2">
    <source>
        <dbReference type="ARBA" id="ARBA00022723"/>
    </source>
</evidence>
<proteinExistence type="inferred from homology"/>
<organism evidence="7 8">
    <name type="scientific">Candidatus Marimicrobium litorale</name>
    <dbReference type="NCBI Taxonomy" id="2518991"/>
    <lineage>
        <taxon>Bacteria</taxon>
        <taxon>Pseudomonadati</taxon>
        <taxon>Pseudomonadota</taxon>
        <taxon>Gammaproteobacteria</taxon>
        <taxon>Cellvibrionales</taxon>
        <taxon>Halieaceae</taxon>
        <taxon>Marimicrobium</taxon>
    </lineage>
</organism>
<sequence>MNIQPFSPGCGATVSDIALSHVDAAAAAALRAALFEHGVLFFRDQVISEAQHIALAEALGDIVLNKFFTPVEGHPRIATVLKEADQTMNIGGGWHTDHSYEAAPALGSILVARELPSHGGNTQFAHLGRVCADLSPRFWDILNGLKAVHSNEHLYGEGGYYRDTDQSKNLGGMDVVGSAVHPMIISHPVTGQPVLYVNPGHTIGIEALDHGEAFAILNYLYEFASQPAYTCSFDWQPGSVAIWDNRLTWHQADNDYAGQRRLMHRITLAGEAISA</sequence>
<dbReference type="GO" id="GO:0051213">
    <property type="term" value="F:dioxygenase activity"/>
    <property type="evidence" value="ECO:0007669"/>
    <property type="project" value="UniProtKB-KW"/>
</dbReference>
<evidence type="ECO:0000256" key="3">
    <source>
        <dbReference type="ARBA" id="ARBA00022964"/>
    </source>
</evidence>
<dbReference type="RefSeq" id="WP_279249137.1">
    <property type="nucleotide sequence ID" value="NZ_SHNO01000001.1"/>
</dbReference>
<dbReference type="Gene3D" id="3.60.130.10">
    <property type="entry name" value="Clavaminate synthase-like"/>
    <property type="match status" value="1"/>
</dbReference>
<dbReference type="InterPro" id="IPR051323">
    <property type="entry name" value="AtsK-like"/>
</dbReference>
<evidence type="ECO:0000313" key="8">
    <source>
        <dbReference type="Proteomes" id="UP001143304"/>
    </source>
</evidence>
<comment type="caution">
    <text evidence="7">The sequence shown here is derived from an EMBL/GenBank/DDBJ whole genome shotgun (WGS) entry which is preliminary data.</text>
</comment>
<keyword evidence="3 7" id="KW-0223">Dioxygenase</keyword>
<evidence type="ECO:0000256" key="4">
    <source>
        <dbReference type="ARBA" id="ARBA00023002"/>
    </source>
</evidence>
<accession>A0ABT3T6G9</accession>